<gene>
    <name evidence="6" type="ORF">AW171_hschr42686</name>
</gene>
<evidence type="ECO:0000256" key="2">
    <source>
        <dbReference type="ARBA" id="ARBA00022833"/>
    </source>
</evidence>
<dbReference type="Pfam" id="PF07282">
    <property type="entry name" value="Cas12f1-like_TNB"/>
    <property type="match status" value="1"/>
</dbReference>
<evidence type="ECO:0000256" key="1">
    <source>
        <dbReference type="ARBA" id="ARBA00022723"/>
    </source>
</evidence>
<evidence type="ECO:0000313" key="7">
    <source>
        <dbReference type="Proteomes" id="UP000243052"/>
    </source>
</evidence>
<keyword evidence="3" id="KW-0238">DNA-binding</keyword>
<dbReference type="Pfam" id="PF12323">
    <property type="entry name" value="HTH_OrfB_IS605"/>
    <property type="match status" value="1"/>
</dbReference>
<dbReference type="InterPro" id="IPR051491">
    <property type="entry name" value="Recombinase/Transposase-rel"/>
</dbReference>
<evidence type="ECO:0000313" key="6">
    <source>
        <dbReference type="EMBL" id="AMD20770.1"/>
    </source>
</evidence>
<evidence type="ECO:0000259" key="4">
    <source>
        <dbReference type="Pfam" id="PF07282"/>
    </source>
</evidence>
<dbReference type="OrthoDB" id="4043246at2759"/>
<sequence>MTILPNKKRQATLKSKLVLQQGNDLYKKPLDIPSWTSFKLIDHGQEAGDQVLIKDIKQGGSSDGTGTKDLWKPKTIRIYPTRKQREIFQLWLNATRHMYNLAVAERIRMGHEAKENGTKVKLKLKHLREVTPLKKSFDYEKYPPLMYLKQVPFLIKDNGLRDFDKDYRTNLAKSKKSLRPFKIHFKKVKDRQSMTVEKKVWGLTRGVYHDVFATNVLRSKEPLPEKLPHDSRLIKEYGKWFLVIPFEARGRMPKTDKSINAVAVDPGVRTFLTTYDSSQRVMEIGEDGYLKLQHLDRRLRSIQSELYKLRKKSPLSKDDRKRKIRNRRKVAIRLYQRKKNLANDIHRKACILLASKYNYILIPVLNFHNFKKTNRRVRANLANLKHCLFVQRLKNKAQHFENTTVIEVDEEFTTKTCSSCGVRSDIGASKIFKCDNCESVFDRDHNAAKNILLKYLGEVE</sequence>
<dbReference type="EMBL" id="CP014244">
    <property type="protein sequence ID" value="AMD20770.1"/>
    <property type="molecule type" value="Genomic_DNA"/>
</dbReference>
<dbReference type="InterPro" id="IPR021027">
    <property type="entry name" value="Transposase_put_HTH"/>
</dbReference>
<proteinExistence type="predicted"/>
<dbReference type="InterPro" id="IPR010095">
    <property type="entry name" value="Cas12f1-like_TNB"/>
</dbReference>
<dbReference type="GO" id="GO:0046872">
    <property type="term" value="F:metal ion binding"/>
    <property type="evidence" value="ECO:0007669"/>
    <property type="project" value="UniProtKB-KW"/>
</dbReference>
<evidence type="ECO:0000259" key="5">
    <source>
        <dbReference type="Pfam" id="PF12323"/>
    </source>
</evidence>
<dbReference type="RefSeq" id="XP_017987766.1">
    <property type="nucleotide sequence ID" value="XM_018132277.1"/>
</dbReference>
<dbReference type="PANTHER" id="PTHR36172:SF1">
    <property type="entry name" value="RESOLVASE-RELATED"/>
    <property type="match status" value="1"/>
</dbReference>
<dbReference type="Proteomes" id="UP000243052">
    <property type="component" value="Chromosome iv"/>
</dbReference>
<dbReference type="NCBIfam" id="NF040570">
    <property type="entry name" value="guided_TnpB"/>
    <property type="match status" value="1"/>
</dbReference>
<dbReference type="PANTHER" id="PTHR36172">
    <property type="match status" value="1"/>
</dbReference>
<keyword evidence="2" id="KW-0862">Zinc</keyword>
<feature type="domain" description="Transposase putative helix-turn-helix" evidence="5">
    <location>
        <begin position="75"/>
        <end position="108"/>
    </location>
</feature>
<dbReference type="AlphaFoldDB" id="A0A0X8HSP9"/>
<protein>
    <submittedName>
        <fullName evidence="6">HDR027Cp</fullName>
    </submittedName>
</protein>
<dbReference type="GO" id="GO:0003677">
    <property type="term" value="F:DNA binding"/>
    <property type="evidence" value="ECO:0007669"/>
    <property type="project" value="UniProtKB-KW"/>
</dbReference>
<name>A0A0X8HSP9_9SACH</name>
<keyword evidence="7" id="KW-1185">Reference proteome</keyword>
<accession>A0A0X8HSP9</accession>
<organism evidence="6 7">
    <name type="scientific">Eremothecium sinecaudum</name>
    <dbReference type="NCBI Taxonomy" id="45286"/>
    <lineage>
        <taxon>Eukaryota</taxon>
        <taxon>Fungi</taxon>
        <taxon>Dikarya</taxon>
        <taxon>Ascomycota</taxon>
        <taxon>Saccharomycotina</taxon>
        <taxon>Saccharomycetes</taxon>
        <taxon>Saccharomycetales</taxon>
        <taxon>Saccharomycetaceae</taxon>
        <taxon>Eremothecium</taxon>
    </lineage>
</organism>
<keyword evidence="1" id="KW-0479">Metal-binding</keyword>
<feature type="domain" description="Cas12f1-like TNB" evidence="4">
    <location>
        <begin position="389"/>
        <end position="451"/>
    </location>
</feature>
<evidence type="ECO:0000256" key="3">
    <source>
        <dbReference type="ARBA" id="ARBA00023125"/>
    </source>
</evidence>
<dbReference type="GeneID" id="28724034"/>
<reference evidence="6 7" key="1">
    <citation type="submission" date="2016-01" db="EMBL/GenBank/DDBJ databases">
        <title>Genome sequence of the yeast Holleya sinecauda.</title>
        <authorList>
            <person name="Dietrich F.S."/>
        </authorList>
    </citation>
    <scope>NUCLEOTIDE SEQUENCE [LARGE SCALE GENOMIC DNA]</scope>
    <source>
        <strain evidence="6 7">ATCC 58844</strain>
    </source>
</reference>